<keyword evidence="13" id="KW-0539">Nucleus</keyword>
<dbReference type="GO" id="GO:0005737">
    <property type="term" value="C:cytoplasm"/>
    <property type="evidence" value="ECO:0007669"/>
    <property type="project" value="UniProtKB-SubCell"/>
</dbReference>
<evidence type="ECO:0000256" key="6">
    <source>
        <dbReference type="ARBA" id="ARBA00012483"/>
    </source>
</evidence>
<dbReference type="PROSITE" id="PS50089">
    <property type="entry name" value="ZF_RING_2"/>
    <property type="match status" value="1"/>
</dbReference>
<evidence type="ECO:0000256" key="1">
    <source>
        <dbReference type="ARBA" id="ARBA00000900"/>
    </source>
</evidence>
<evidence type="ECO:0000256" key="9">
    <source>
        <dbReference type="ARBA" id="ARBA00022723"/>
    </source>
</evidence>
<feature type="compositionally biased region" description="Basic and acidic residues" evidence="17">
    <location>
        <begin position="77"/>
        <end position="93"/>
    </location>
</feature>
<comment type="caution">
    <text evidence="19">The sequence shown here is derived from an EMBL/GenBank/DDBJ whole genome shotgun (WGS) entry which is preliminary data.</text>
</comment>
<feature type="region of interest" description="Disordered" evidence="17">
    <location>
        <begin position="483"/>
        <end position="505"/>
    </location>
</feature>
<evidence type="ECO:0000256" key="12">
    <source>
        <dbReference type="ARBA" id="ARBA00022833"/>
    </source>
</evidence>
<evidence type="ECO:0000256" key="3">
    <source>
        <dbReference type="ARBA" id="ARBA00004496"/>
    </source>
</evidence>
<evidence type="ECO:0000256" key="11">
    <source>
        <dbReference type="ARBA" id="ARBA00022786"/>
    </source>
</evidence>
<keyword evidence="8" id="KW-0808">Transferase</keyword>
<keyword evidence="10 16" id="KW-0863">Zinc-finger</keyword>
<dbReference type="Pfam" id="PF00097">
    <property type="entry name" value="zf-C3HC4"/>
    <property type="match status" value="1"/>
</dbReference>
<dbReference type="GO" id="GO:0045944">
    <property type="term" value="P:positive regulation of transcription by RNA polymerase II"/>
    <property type="evidence" value="ECO:0007669"/>
    <property type="project" value="TreeGrafter"/>
</dbReference>
<evidence type="ECO:0000256" key="4">
    <source>
        <dbReference type="ARBA" id="ARBA00004906"/>
    </source>
</evidence>
<feature type="domain" description="RING-type" evidence="18">
    <location>
        <begin position="226"/>
        <end position="267"/>
    </location>
</feature>
<dbReference type="SMART" id="SM00184">
    <property type="entry name" value="RING"/>
    <property type="match status" value="1"/>
</dbReference>
<evidence type="ECO:0000256" key="2">
    <source>
        <dbReference type="ARBA" id="ARBA00004123"/>
    </source>
</evidence>
<dbReference type="InterPro" id="IPR001841">
    <property type="entry name" value="Znf_RING"/>
</dbReference>
<comment type="subcellular location">
    <subcellularLocation>
        <location evidence="3">Cytoplasm</location>
    </subcellularLocation>
    <subcellularLocation>
        <location evidence="2">Nucleus</location>
    </subcellularLocation>
</comment>
<comment type="similarity">
    <text evidence="5">Belongs to the RNF10 family.</text>
</comment>
<dbReference type="SUPFAM" id="SSF57850">
    <property type="entry name" value="RING/U-box"/>
    <property type="match status" value="1"/>
</dbReference>
<evidence type="ECO:0000256" key="13">
    <source>
        <dbReference type="ARBA" id="ARBA00023242"/>
    </source>
</evidence>
<proteinExistence type="inferred from homology"/>
<evidence type="ECO:0000256" key="16">
    <source>
        <dbReference type="PROSITE-ProRule" id="PRU00175"/>
    </source>
</evidence>
<dbReference type="PANTHER" id="PTHR12983">
    <property type="entry name" value="RING FINGER 10 FAMILY MEMBER"/>
    <property type="match status" value="1"/>
</dbReference>
<feature type="compositionally biased region" description="Basic and acidic residues" evidence="17">
    <location>
        <begin position="1"/>
        <end position="10"/>
    </location>
</feature>
<keyword evidence="7" id="KW-0963">Cytoplasm</keyword>
<evidence type="ECO:0000256" key="10">
    <source>
        <dbReference type="ARBA" id="ARBA00022771"/>
    </source>
</evidence>
<dbReference type="GO" id="GO:0008270">
    <property type="term" value="F:zinc ion binding"/>
    <property type="evidence" value="ECO:0007669"/>
    <property type="project" value="UniProtKB-KW"/>
</dbReference>
<keyword evidence="11" id="KW-0833">Ubl conjugation pathway</keyword>
<sequence length="808" mass="91674">MSKECEEMEGRAATPKGVVPSSQPNGKEPGTEIMYIRILVQLFCYLILVTKAIHSQRNKGNWRGRNRRGYNSGRYPNQDRYRQQRDSYDKRDGFNQPQRRGAMPDRRPPTRSFYQSGVDSKRESVSDALEDYPVTGTTAGSKKYGMSLNHLLNFKYAPREKPLAYLPRNGRKKYTPFNKEQFIQANFQFVVSDSGDYEIHAMDPDVLVDWDLIEQVRILSHEVPSCPICLYPPVAAKITRCGHIYCWSCILHYLSLSDNSWHKCPICFEAVHKNNLKSVVAMESHPFSVGDTITMRLMKRAKNSLLAIPKAQWHKRELKPFGINDEVDTRYAKLLLASPDEVLKQIVEPEETALSTQLVEAKCEQAEEVCYIEVALEEIKARREKLSKSKDCVEEVRSLMESSLQYEEDKKDVKEVTGWKVLSPGAFQDVGEYEAAFSDEEDGTVEGEKQKSNFYVIDSLSKETCETTEVVEDFDSVTYLRRARQHSSESTSGDSSSESSRPLSPGAVTTQHYYFYQADDGQNVFLSSINARCLIKEYGSLEYCPEYITGEIVEMQALTQNEALRKQFRYMSHLPLTCEFVICELDIKPPVVSRHTLNFFREELQRRRQQRQKKLRMEKKREHKISSSDNCLYSSGRFTSESVAPERLNLGSESEFPAQHGPLAFSPPGNSSPSPFMQFAASMAGQDEGYAAAGETDGANLQDDLGPNPPSFAEALRSKKAVDIPKRVEKPTLSASARKKMEDEDEEDCAPVPTFQSAFTEALVAADWTRSGFYQESQGATGERNSGKKQKKSKKKLLFTTGSFMKYT</sequence>
<dbReference type="InterPro" id="IPR018957">
    <property type="entry name" value="Znf_C3HC4_RING-type"/>
</dbReference>
<comment type="catalytic activity">
    <reaction evidence="1">
        <text>S-ubiquitinyl-[E2 ubiquitin-conjugating enzyme]-L-cysteine + [acceptor protein]-L-lysine = [E2 ubiquitin-conjugating enzyme]-L-cysteine + N(6)-ubiquitinyl-[acceptor protein]-L-lysine.</text>
        <dbReference type="EC" id="2.3.2.27"/>
    </reaction>
</comment>
<feature type="compositionally biased region" description="Low complexity" evidence="17">
    <location>
        <begin position="488"/>
        <end position="500"/>
    </location>
</feature>
<dbReference type="GO" id="GO:0000976">
    <property type="term" value="F:transcription cis-regulatory region binding"/>
    <property type="evidence" value="ECO:0007669"/>
    <property type="project" value="TreeGrafter"/>
</dbReference>
<evidence type="ECO:0000256" key="15">
    <source>
        <dbReference type="ARBA" id="ARBA00035390"/>
    </source>
</evidence>
<dbReference type="Gene3D" id="3.30.40.10">
    <property type="entry name" value="Zinc/RING finger domain, C3HC4 (zinc finger)"/>
    <property type="match status" value="1"/>
</dbReference>
<evidence type="ECO:0000256" key="17">
    <source>
        <dbReference type="SAM" id="MobiDB-lite"/>
    </source>
</evidence>
<dbReference type="InterPro" id="IPR013083">
    <property type="entry name" value="Znf_RING/FYVE/PHD"/>
</dbReference>
<dbReference type="GO" id="GO:0061630">
    <property type="term" value="F:ubiquitin protein ligase activity"/>
    <property type="evidence" value="ECO:0007669"/>
    <property type="project" value="UniProtKB-EC"/>
</dbReference>
<comment type="pathway">
    <text evidence="4">Protein modification; protein ubiquitination.</text>
</comment>
<dbReference type="InterPro" id="IPR039739">
    <property type="entry name" value="MAG2/RNF10"/>
</dbReference>
<dbReference type="FunFam" id="3.30.40.10:FF:000112">
    <property type="entry name" value="RING finger protein 10"/>
    <property type="match status" value="1"/>
</dbReference>
<feature type="compositionally biased region" description="Basic residues" evidence="17">
    <location>
        <begin position="787"/>
        <end position="797"/>
    </location>
</feature>
<accession>A0AAU9WFG4</accession>
<feature type="region of interest" description="Disordered" evidence="17">
    <location>
        <begin position="694"/>
        <end position="713"/>
    </location>
</feature>
<evidence type="ECO:0000256" key="8">
    <source>
        <dbReference type="ARBA" id="ARBA00022679"/>
    </source>
</evidence>
<dbReference type="InterPro" id="IPR017907">
    <property type="entry name" value="Znf_RING_CS"/>
</dbReference>
<organism evidence="19 20">
    <name type="scientific">Pocillopora meandrina</name>
    <dbReference type="NCBI Taxonomy" id="46732"/>
    <lineage>
        <taxon>Eukaryota</taxon>
        <taxon>Metazoa</taxon>
        <taxon>Cnidaria</taxon>
        <taxon>Anthozoa</taxon>
        <taxon>Hexacorallia</taxon>
        <taxon>Scleractinia</taxon>
        <taxon>Astrocoeniina</taxon>
        <taxon>Pocilloporidae</taxon>
        <taxon>Pocillopora</taxon>
    </lineage>
</organism>
<evidence type="ECO:0000313" key="20">
    <source>
        <dbReference type="Proteomes" id="UP001159428"/>
    </source>
</evidence>
<evidence type="ECO:0000313" key="19">
    <source>
        <dbReference type="EMBL" id="CAH3108428.1"/>
    </source>
</evidence>
<keyword evidence="20" id="KW-1185">Reference proteome</keyword>
<evidence type="ECO:0000256" key="5">
    <source>
        <dbReference type="ARBA" id="ARBA00008117"/>
    </source>
</evidence>
<evidence type="ECO:0000256" key="7">
    <source>
        <dbReference type="ARBA" id="ARBA00022490"/>
    </source>
</evidence>
<protein>
    <recommendedName>
        <fullName evidence="14">E3 ubiquitin-protein ligase RNF10</fullName>
        <ecNumber evidence="6">2.3.2.27</ecNumber>
    </recommendedName>
    <alternativeName>
        <fullName evidence="15">RING finger protein 10</fullName>
    </alternativeName>
</protein>
<dbReference type="EC" id="2.3.2.27" evidence="6"/>
<dbReference type="PROSITE" id="PS00518">
    <property type="entry name" value="ZF_RING_1"/>
    <property type="match status" value="1"/>
</dbReference>
<feature type="region of interest" description="Disordered" evidence="17">
    <location>
        <begin position="1"/>
        <end position="29"/>
    </location>
</feature>
<reference evidence="19 20" key="1">
    <citation type="submission" date="2022-05" db="EMBL/GenBank/DDBJ databases">
        <authorList>
            <consortium name="Genoscope - CEA"/>
            <person name="William W."/>
        </authorList>
    </citation>
    <scope>NUCLEOTIDE SEQUENCE [LARGE SCALE GENOMIC DNA]</scope>
</reference>
<feature type="compositionally biased region" description="Low complexity" evidence="17">
    <location>
        <begin position="666"/>
        <end position="675"/>
    </location>
</feature>
<evidence type="ECO:0000259" key="18">
    <source>
        <dbReference type="PROSITE" id="PS50089"/>
    </source>
</evidence>
<dbReference type="Proteomes" id="UP001159428">
    <property type="component" value="Unassembled WGS sequence"/>
</dbReference>
<feature type="compositionally biased region" description="Basic residues" evidence="17">
    <location>
        <begin position="56"/>
        <end position="68"/>
    </location>
</feature>
<feature type="region of interest" description="Disordered" evidence="17">
    <location>
        <begin position="774"/>
        <end position="808"/>
    </location>
</feature>
<feature type="region of interest" description="Disordered" evidence="17">
    <location>
        <begin position="56"/>
        <end position="126"/>
    </location>
</feature>
<dbReference type="EMBL" id="CALNXJ010000011">
    <property type="protein sequence ID" value="CAH3108428.1"/>
    <property type="molecule type" value="Genomic_DNA"/>
</dbReference>
<feature type="compositionally biased region" description="Polar residues" evidence="17">
    <location>
        <begin position="774"/>
        <end position="784"/>
    </location>
</feature>
<keyword evidence="9" id="KW-0479">Metal-binding</keyword>
<dbReference type="AlphaFoldDB" id="A0AAU9WFG4"/>
<dbReference type="GO" id="GO:0005634">
    <property type="term" value="C:nucleus"/>
    <property type="evidence" value="ECO:0007669"/>
    <property type="project" value="UniProtKB-SubCell"/>
</dbReference>
<keyword evidence="12" id="KW-0862">Zinc</keyword>
<feature type="region of interest" description="Disordered" evidence="17">
    <location>
        <begin position="653"/>
        <end position="677"/>
    </location>
</feature>
<feature type="region of interest" description="Disordered" evidence="17">
    <location>
        <begin position="728"/>
        <end position="751"/>
    </location>
</feature>
<gene>
    <name evidence="19" type="ORF">PMEA_00002543</name>
</gene>
<name>A0AAU9WFG4_9CNID</name>
<dbReference type="PANTHER" id="PTHR12983:SF9">
    <property type="entry name" value="E3 UBIQUITIN-PROTEIN LIGASE RNF10"/>
    <property type="match status" value="1"/>
</dbReference>
<dbReference type="CDD" id="cd16536">
    <property type="entry name" value="RING-HC_RNF10"/>
    <property type="match status" value="1"/>
</dbReference>
<evidence type="ECO:0000256" key="14">
    <source>
        <dbReference type="ARBA" id="ARBA00035131"/>
    </source>
</evidence>